<gene>
    <name evidence="2" type="ORF">ZIOFF_030546</name>
</gene>
<evidence type="ECO:0000259" key="1">
    <source>
        <dbReference type="Pfam" id="PF07727"/>
    </source>
</evidence>
<evidence type="ECO:0000313" key="2">
    <source>
        <dbReference type="EMBL" id="KAG6512435.1"/>
    </source>
</evidence>
<accession>A0A8J5GRD3</accession>
<keyword evidence="3" id="KW-1185">Reference proteome</keyword>
<name>A0A8J5GRD3_ZINOF</name>
<dbReference type="AlphaFoldDB" id="A0A8J5GRD3"/>
<dbReference type="Pfam" id="PF07727">
    <property type="entry name" value="RVT_2"/>
    <property type="match status" value="1"/>
</dbReference>
<proteinExistence type="predicted"/>
<comment type="caution">
    <text evidence="2">The sequence shown here is derived from an EMBL/GenBank/DDBJ whole genome shotgun (WGS) entry which is preliminary data.</text>
</comment>
<organism evidence="2 3">
    <name type="scientific">Zingiber officinale</name>
    <name type="common">Ginger</name>
    <name type="synonym">Amomum zingiber</name>
    <dbReference type="NCBI Taxonomy" id="94328"/>
    <lineage>
        <taxon>Eukaryota</taxon>
        <taxon>Viridiplantae</taxon>
        <taxon>Streptophyta</taxon>
        <taxon>Embryophyta</taxon>
        <taxon>Tracheophyta</taxon>
        <taxon>Spermatophyta</taxon>
        <taxon>Magnoliopsida</taxon>
        <taxon>Liliopsida</taxon>
        <taxon>Zingiberales</taxon>
        <taxon>Zingiberaceae</taxon>
        <taxon>Zingiber</taxon>
    </lineage>
</organism>
<protein>
    <recommendedName>
        <fullName evidence="1">Reverse transcriptase Ty1/copia-type domain-containing protein</fullName>
    </recommendedName>
</protein>
<dbReference type="PANTHER" id="PTHR11439">
    <property type="entry name" value="GAG-POL-RELATED RETROTRANSPOSON"/>
    <property type="match status" value="1"/>
</dbReference>
<dbReference type="PANTHER" id="PTHR11439:SF517">
    <property type="entry name" value="CYSTEINE-RICH RLK (RECEPTOR-LIKE PROTEIN KINASE) 8"/>
    <property type="match status" value="1"/>
</dbReference>
<evidence type="ECO:0000313" key="3">
    <source>
        <dbReference type="Proteomes" id="UP000734854"/>
    </source>
</evidence>
<dbReference type="InterPro" id="IPR013103">
    <property type="entry name" value="RVT_2"/>
</dbReference>
<feature type="domain" description="Reverse transcriptase Ty1/copia-type" evidence="1">
    <location>
        <begin position="3"/>
        <end position="64"/>
    </location>
</feature>
<sequence length="166" mass="19223">MFGEFKEAMTKKFEMTDIELMTYYLSIEVNRREDGIFISQEGYAKEILKKFKMNNSKSINTPVINGVKLSKHDEGEKIDPTFFKSLVGSLRYLTCTRPDILYGVRLVSHYMEAPTTTHLKIAKRILRYIKGTTYFGLLYSTSNYFKLEGYSANDWGGDMNDRKSTT</sequence>
<dbReference type="EMBL" id="JACMSC010000008">
    <property type="protein sequence ID" value="KAG6512435.1"/>
    <property type="molecule type" value="Genomic_DNA"/>
</dbReference>
<dbReference type="Proteomes" id="UP000734854">
    <property type="component" value="Unassembled WGS sequence"/>
</dbReference>
<reference evidence="2 3" key="1">
    <citation type="submission" date="2020-08" db="EMBL/GenBank/DDBJ databases">
        <title>Plant Genome Project.</title>
        <authorList>
            <person name="Zhang R.-G."/>
        </authorList>
    </citation>
    <scope>NUCLEOTIDE SEQUENCE [LARGE SCALE GENOMIC DNA]</scope>
    <source>
        <tissue evidence="2">Rhizome</tissue>
    </source>
</reference>